<dbReference type="Gene3D" id="3.60.130.10">
    <property type="entry name" value="Clavaminate synthase-like"/>
    <property type="match status" value="1"/>
</dbReference>
<dbReference type="RefSeq" id="WP_104700192.1">
    <property type="nucleotide sequence ID" value="NZ_FZPP01000022.1"/>
</dbReference>
<protein>
    <recommendedName>
        <fullName evidence="4">TauD/TfdA-like domain-containing protein</fullName>
    </recommendedName>
</protein>
<evidence type="ECO:0000313" key="2">
    <source>
        <dbReference type="EMBL" id="RDU60006.1"/>
    </source>
</evidence>
<keyword evidence="3" id="KW-1185">Reference proteome</keyword>
<dbReference type="SUPFAM" id="SSF51197">
    <property type="entry name" value="Clavaminate synthase-like"/>
    <property type="match status" value="1"/>
</dbReference>
<dbReference type="Proteomes" id="UP000256599">
    <property type="component" value="Unassembled WGS sequence"/>
</dbReference>
<dbReference type="EMBL" id="NXLR01000006">
    <property type="protein sequence ID" value="RDU60006.1"/>
    <property type="molecule type" value="Genomic_DNA"/>
</dbReference>
<reference evidence="2 3" key="1">
    <citation type="submission" date="2018-04" db="EMBL/GenBank/DDBJ databases">
        <title>Novel Campyloabacter and Helicobacter Species and Strains.</title>
        <authorList>
            <person name="Mannion A.J."/>
            <person name="Shen Z."/>
            <person name="Fox J.G."/>
        </authorList>
    </citation>
    <scope>NUCLEOTIDE SEQUENCE [LARGE SCALE GENOMIC DNA]</scope>
    <source>
        <strain evidence="2 3">MIT 98-6070</strain>
    </source>
</reference>
<dbReference type="OrthoDB" id="6828033at2"/>
<dbReference type="GO" id="GO:0016706">
    <property type="term" value="F:2-oxoglutarate-dependent dioxygenase activity"/>
    <property type="evidence" value="ECO:0007669"/>
    <property type="project" value="UniProtKB-ARBA"/>
</dbReference>
<name>A0A3D8I4S8_9HELI</name>
<sequence>MRNLDIDEIKEKVQKEHSLTLNVSYLCEDIRQWWESHKDTPSRLQQTLFLNFLLSKLSRSDLNQIAKFSLASPIYAFFINGLPKDMDLRCHYIIHESFSLVFGLFDIPYPYEHHKWLFLGKEAHSFAEWGMGAGAISLHSDDIYEDLEIDYLSLSICRDLTSTPTTFLHPREIVAHLSNEEFLSMFGSQVQFVSGKNVKTSKSQIKPLAFCNARKGIGFNLDFRIDTNVGERMIGLDMTSRKLIAKMREILQQCSPNTFSNEGSFAIFTNKKVLHGRSKLNRLKNIEKKVFDLYSAPRVLLRSKGIAREEFMEVSA</sequence>
<evidence type="ECO:0000256" key="1">
    <source>
        <dbReference type="ARBA" id="ARBA00023002"/>
    </source>
</evidence>
<gene>
    <name evidence="2" type="ORF">CQA63_04435</name>
</gene>
<accession>A0A3D8I4S8</accession>
<evidence type="ECO:0008006" key="4">
    <source>
        <dbReference type="Google" id="ProtNLM"/>
    </source>
</evidence>
<dbReference type="InterPro" id="IPR042098">
    <property type="entry name" value="TauD-like_sf"/>
</dbReference>
<evidence type="ECO:0000313" key="3">
    <source>
        <dbReference type="Proteomes" id="UP000256599"/>
    </source>
</evidence>
<keyword evidence="1" id="KW-0560">Oxidoreductase</keyword>
<dbReference type="AlphaFoldDB" id="A0A3D8I4S8"/>
<organism evidence="2 3">
    <name type="scientific">Helicobacter marmotae</name>
    <dbReference type="NCBI Taxonomy" id="152490"/>
    <lineage>
        <taxon>Bacteria</taxon>
        <taxon>Pseudomonadati</taxon>
        <taxon>Campylobacterota</taxon>
        <taxon>Epsilonproteobacteria</taxon>
        <taxon>Campylobacterales</taxon>
        <taxon>Helicobacteraceae</taxon>
        <taxon>Helicobacter</taxon>
    </lineage>
</organism>
<comment type="caution">
    <text evidence="2">The sequence shown here is derived from an EMBL/GenBank/DDBJ whole genome shotgun (WGS) entry which is preliminary data.</text>
</comment>
<proteinExistence type="predicted"/>